<dbReference type="InterPro" id="IPR022026">
    <property type="entry name" value="DUF5981"/>
</dbReference>
<gene>
    <name evidence="2" type="ORF">EVJ46_02220</name>
</gene>
<dbReference type="PANTHER" id="PTHR38755:SF1">
    <property type="entry name" value="METHYLENE-TETRAHYDROFOLATE REDUCTASE C-TERMINAL DOMAIN-CONTAINING PROTEIN"/>
    <property type="match status" value="1"/>
</dbReference>
<name>A0A519BIJ0_ACIG2</name>
<dbReference type="Pfam" id="PF12225">
    <property type="entry name" value="DUF5981"/>
    <property type="match status" value="1"/>
</dbReference>
<evidence type="ECO:0000313" key="3">
    <source>
        <dbReference type="Proteomes" id="UP000316562"/>
    </source>
</evidence>
<dbReference type="AlphaFoldDB" id="A0A519BIJ0"/>
<evidence type="ECO:0000313" key="2">
    <source>
        <dbReference type="EMBL" id="RZD17069.1"/>
    </source>
</evidence>
<sequence>MFLTTRKDIKEIIDAAEKYQNIGIVGCASCASICLTGGSAQVVEMEQSLKKEGKNITFTISIDEPCDMRVLKEDMRFVEDNLENTDAIVVLSCGTGVQTISGLIKKKVIAGTNSKYIAKTEHIGEYSPLCRGCDECRLNFTGGVCTITLCPKGLLNGPCEGHNGIKCEVDEEANCIFMTSYANMKNFGEEENIVRIFSPRDHSIKTIKKNI</sequence>
<accession>A0A519BIJ0</accession>
<dbReference type="Proteomes" id="UP000316562">
    <property type="component" value="Unassembled WGS sequence"/>
</dbReference>
<dbReference type="PANTHER" id="PTHR38755">
    <property type="entry name" value="5,10-METHYLENETETRAHYDROFOLATE REDUCTASE"/>
    <property type="match status" value="1"/>
</dbReference>
<comment type="caution">
    <text evidence="2">The sequence shown here is derived from an EMBL/GenBank/DDBJ whole genome shotgun (WGS) entry which is preliminary data.</text>
</comment>
<protein>
    <recommendedName>
        <fullName evidence="1">Methylene-tetrahydrofolate reductase C-terminal-like domain-containing protein</fullName>
    </recommendedName>
</protein>
<organism evidence="2 3">
    <name type="scientific">Acididesulfobacter guangdongensis</name>
    <dbReference type="NCBI Taxonomy" id="2597225"/>
    <lineage>
        <taxon>Bacteria</taxon>
        <taxon>Deltaproteobacteria</taxon>
        <taxon>Candidatus Acidulodesulfobacterales</taxon>
        <taxon>Candidatus Acididesulfobacter</taxon>
    </lineage>
</organism>
<reference evidence="2 3" key="1">
    <citation type="journal article" date="2019" name="ISME J.">
        <title>Insights into ecological role of a new deltaproteobacterial order Candidatus Acidulodesulfobacterales by metagenomics and metatranscriptomics.</title>
        <authorList>
            <person name="Tan S."/>
            <person name="Liu J."/>
            <person name="Fang Y."/>
            <person name="Hedlund B.P."/>
            <person name="Lian Z.H."/>
            <person name="Huang L.Y."/>
            <person name="Li J.T."/>
            <person name="Huang L.N."/>
            <person name="Li W.J."/>
            <person name="Jiang H.C."/>
            <person name="Dong H.L."/>
            <person name="Shu W.S."/>
        </authorList>
    </citation>
    <scope>NUCLEOTIDE SEQUENCE [LARGE SCALE GENOMIC DNA]</scope>
    <source>
        <strain evidence="2">AP2</strain>
    </source>
</reference>
<proteinExistence type="predicted"/>
<evidence type="ECO:0000259" key="1">
    <source>
        <dbReference type="Pfam" id="PF12225"/>
    </source>
</evidence>
<dbReference type="EMBL" id="SGBC01000001">
    <property type="protein sequence ID" value="RZD17069.1"/>
    <property type="molecule type" value="Genomic_DNA"/>
</dbReference>
<feature type="domain" description="Methylene-tetrahydrofolate reductase C-terminal-like" evidence="1">
    <location>
        <begin position="110"/>
        <end position="202"/>
    </location>
</feature>